<name>A0A5F1YGI9_9LEPT</name>
<dbReference type="Pfam" id="PF01925">
    <property type="entry name" value="TauE"/>
    <property type="match status" value="1"/>
</dbReference>
<feature type="transmembrane region" description="Helical" evidence="5">
    <location>
        <begin position="250"/>
        <end position="267"/>
    </location>
</feature>
<keyword evidence="3 5" id="KW-1133">Transmembrane helix</keyword>
<accession>A0A5F1YGI9</accession>
<protein>
    <recommendedName>
        <fullName evidence="5">Probable membrane transporter protein</fullName>
    </recommendedName>
</protein>
<dbReference type="InterPro" id="IPR051598">
    <property type="entry name" value="TSUP/Inactive_protease-like"/>
</dbReference>
<sequence length="270" mass="28806">MLIEGLIASFLMGTLFGLVGAGGAILTVPILVYVFEQDVLSATTNSLFVVGAAALVGALMKSIHRNVAVKAGFFFALPSFFSILLVRRFLLPFLPDILFSGFGILATKQFLIMAVFAFTMFFSAWAMIRSGNHSMSKDPQERPNPPSSHFVFVIGKGLLIGAITGFVGAGGGFLIIPALVFMLKFPIRLAVGTSLAIVAANSLFGFVISFSSVKTEDCPLLLIVSVLAVAGMLFGDALSSRMNERLLKKGFGYFVLTAAVLILYDQGARL</sequence>
<organism evidence="6 7">
    <name type="scientific">Leptospira gomenensis</name>
    <dbReference type="NCBI Taxonomy" id="2484974"/>
    <lineage>
        <taxon>Bacteria</taxon>
        <taxon>Pseudomonadati</taxon>
        <taxon>Spirochaetota</taxon>
        <taxon>Spirochaetia</taxon>
        <taxon>Leptospirales</taxon>
        <taxon>Leptospiraceae</taxon>
        <taxon>Leptospira</taxon>
    </lineage>
</organism>
<evidence type="ECO:0000256" key="4">
    <source>
        <dbReference type="ARBA" id="ARBA00023136"/>
    </source>
</evidence>
<dbReference type="GO" id="GO:0005886">
    <property type="term" value="C:plasma membrane"/>
    <property type="evidence" value="ECO:0007669"/>
    <property type="project" value="UniProtKB-SubCell"/>
</dbReference>
<comment type="caution">
    <text evidence="6">The sequence shown here is derived from an EMBL/GenBank/DDBJ whole genome shotgun (WGS) entry which is preliminary data.</text>
</comment>
<evidence type="ECO:0000256" key="2">
    <source>
        <dbReference type="ARBA" id="ARBA00022692"/>
    </source>
</evidence>
<dbReference type="Proteomes" id="UP000298277">
    <property type="component" value="Unassembled WGS sequence"/>
</dbReference>
<evidence type="ECO:0000313" key="6">
    <source>
        <dbReference type="EMBL" id="TGK32391.1"/>
    </source>
</evidence>
<gene>
    <name evidence="6" type="ORF">EHQ17_12730</name>
</gene>
<dbReference type="RefSeq" id="WP_135595720.1">
    <property type="nucleotide sequence ID" value="NZ_RQEZ01000024.1"/>
</dbReference>
<evidence type="ECO:0000256" key="5">
    <source>
        <dbReference type="RuleBase" id="RU363041"/>
    </source>
</evidence>
<feature type="transmembrane region" description="Helical" evidence="5">
    <location>
        <begin position="110"/>
        <end position="128"/>
    </location>
</feature>
<feature type="transmembrane region" description="Helical" evidence="5">
    <location>
        <begin position="39"/>
        <end position="59"/>
    </location>
</feature>
<dbReference type="AlphaFoldDB" id="A0A5F1YGI9"/>
<keyword evidence="2 5" id="KW-0812">Transmembrane</keyword>
<dbReference type="PANTHER" id="PTHR43701:SF2">
    <property type="entry name" value="MEMBRANE TRANSPORTER PROTEIN YJNA-RELATED"/>
    <property type="match status" value="1"/>
</dbReference>
<reference evidence="6" key="1">
    <citation type="journal article" date="2019" name="PLoS Negl. Trop. Dis.">
        <title>Revisiting the worldwide diversity of Leptospira species in the environment.</title>
        <authorList>
            <person name="Vincent A.T."/>
            <person name="Schiettekatte O."/>
            <person name="Bourhy P."/>
            <person name="Veyrier F.J."/>
            <person name="Picardeau M."/>
        </authorList>
    </citation>
    <scope>NUCLEOTIDE SEQUENCE [LARGE SCALE GENOMIC DNA]</scope>
    <source>
        <strain evidence="6">201800299</strain>
    </source>
</reference>
<comment type="similarity">
    <text evidence="5">Belongs to the 4-toluene sulfonate uptake permease (TSUP) (TC 2.A.102) family.</text>
</comment>
<comment type="subcellular location">
    <subcellularLocation>
        <location evidence="5">Cell membrane</location>
        <topology evidence="5">Multi-pass membrane protein</topology>
    </subcellularLocation>
    <subcellularLocation>
        <location evidence="1">Membrane</location>
        <topology evidence="1">Multi-pass membrane protein</topology>
    </subcellularLocation>
</comment>
<dbReference type="EMBL" id="RQFA01000056">
    <property type="protein sequence ID" value="TGK32391.1"/>
    <property type="molecule type" value="Genomic_DNA"/>
</dbReference>
<dbReference type="PANTHER" id="PTHR43701">
    <property type="entry name" value="MEMBRANE TRANSPORTER PROTEIN MJ0441-RELATED"/>
    <property type="match status" value="1"/>
</dbReference>
<evidence type="ECO:0000256" key="3">
    <source>
        <dbReference type="ARBA" id="ARBA00022989"/>
    </source>
</evidence>
<feature type="transmembrane region" description="Helical" evidence="5">
    <location>
        <begin position="7"/>
        <end position="33"/>
    </location>
</feature>
<keyword evidence="7" id="KW-1185">Reference proteome</keyword>
<feature type="transmembrane region" description="Helical" evidence="5">
    <location>
        <begin position="187"/>
        <end position="208"/>
    </location>
</feature>
<dbReference type="OrthoDB" id="8559161at2"/>
<evidence type="ECO:0000256" key="1">
    <source>
        <dbReference type="ARBA" id="ARBA00004141"/>
    </source>
</evidence>
<feature type="transmembrane region" description="Helical" evidence="5">
    <location>
        <begin position="220"/>
        <end position="238"/>
    </location>
</feature>
<dbReference type="InterPro" id="IPR002781">
    <property type="entry name" value="TM_pro_TauE-like"/>
</dbReference>
<proteinExistence type="inferred from homology"/>
<feature type="transmembrane region" description="Helical" evidence="5">
    <location>
        <begin position="149"/>
        <end position="181"/>
    </location>
</feature>
<feature type="transmembrane region" description="Helical" evidence="5">
    <location>
        <begin position="71"/>
        <end position="90"/>
    </location>
</feature>
<keyword evidence="4 5" id="KW-0472">Membrane</keyword>
<evidence type="ECO:0000313" key="7">
    <source>
        <dbReference type="Proteomes" id="UP000298277"/>
    </source>
</evidence>
<keyword evidence="5" id="KW-1003">Cell membrane</keyword>